<name>A0A5B2VBS5_9HYPH</name>
<gene>
    <name evidence="2" type="ORF">F0L46_17680</name>
</gene>
<reference evidence="2 3" key="1">
    <citation type="submission" date="2019-09" db="EMBL/GenBank/DDBJ databases">
        <title>Salinarimonas rosea gen. nov., sp. nov., a new member of the a-2 subgroup of the Proteobacteria.</title>
        <authorList>
            <person name="Liu J."/>
        </authorList>
    </citation>
    <scope>NUCLEOTIDE SEQUENCE [LARGE SCALE GENOMIC DNA]</scope>
    <source>
        <strain evidence="2 3">BN140002</strain>
    </source>
</reference>
<sequence length="285" mass="29650">MIIAFYSDHPSAAHAAVLTADTLARVDQSVLLVQVPADGSRAGDTIRTGSLPAVKVAHVAMGPRAAHDLGTVLDDAVAAGRDVVLALPFELLGASALSARADLRVLPCGRDFMATDESRRAARRPGDAGAAPWILACDGDTGVPGRSPLGLVLPVKMPCLCGQDSRAMMVGITSARLQRRAVLMTAAMVAASVDPRRPLDRVAFAKLLGDAETAPREPQALLRSLAEAYDRLAPDAVEVRARPVTSPARRPVARGPVATRRHARAPGAALGPQAVCGSLARALRV</sequence>
<comment type="caution">
    <text evidence="2">The sequence shown here is derived from an EMBL/GenBank/DDBJ whole genome shotgun (WGS) entry which is preliminary data.</text>
</comment>
<proteinExistence type="predicted"/>
<organism evidence="2 3">
    <name type="scientific">Salinarimonas soli</name>
    <dbReference type="NCBI Taxonomy" id="1638099"/>
    <lineage>
        <taxon>Bacteria</taxon>
        <taxon>Pseudomonadati</taxon>
        <taxon>Pseudomonadota</taxon>
        <taxon>Alphaproteobacteria</taxon>
        <taxon>Hyphomicrobiales</taxon>
        <taxon>Salinarimonadaceae</taxon>
        <taxon>Salinarimonas</taxon>
    </lineage>
</organism>
<dbReference type="EMBL" id="VUOA01000032">
    <property type="protein sequence ID" value="KAA2235872.1"/>
    <property type="molecule type" value="Genomic_DNA"/>
</dbReference>
<feature type="region of interest" description="Disordered" evidence="1">
    <location>
        <begin position="242"/>
        <end position="266"/>
    </location>
</feature>
<evidence type="ECO:0000313" key="2">
    <source>
        <dbReference type="EMBL" id="KAA2235872.1"/>
    </source>
</evidence>
<dbReference type="Proteomes" id="UP000323142">
    <property type="component" value="Unassembled WGS sequence"/>
</dbReference>
<reference evidence="2 3" key="2">
    <citation type="submission" date="2019-09" db="EMBL/GenBank/DDBJ databases">
        <authorList>
            <person name="Jin C."/>
        </authorList>
    </citation>
    <scope>NUCLEOTIDE SEQUENCE [LARGE SCALE GENOMIC DNA]</scope>
    <source>
        <strain evidence="2 3">BN140002</strain>
    </source>
</reference>
<dbReference type="AlphaFoldDB" id="A0A5B2VBS5"/>
<evidence type="ECO:0000256" key="1">
    <source>
        <dbReference type="SAM" id="MobiDB-lite"/>
    </source>
</evidence>
<dbReference type="RefSeq" id="WP_149819963.1">
    <property type="nucleotide sequence ID" value="NZ_VUOA01000032.1"/>
</dbReference>
<keyword evidence="3" id="KW-1185">Reference proteome</keyword>
<protein>
    <submittedName>
        <fullName evidence="2">Uncharacterized protein</fullName>
    </submittedName>
</protein>
<evidence type="ECO:0000313" key="3">
    <source>
        <dbReference type="Proteomes" id="UP000323142"/>
    </source>
</evidence>
<accession>A0A5B2VBS5</accession>